<organism evidence="1">
    <name type="scientific">Anguilla anguilla</name>
    <name type="common">European freshwater eel</name>
    <name type="synonym">Muraena anguilla</name>
    <dbReference type="NCBI Taxonomy" id="7936"/>
    <lineage>
        <taxon>Eukaryota</taxon>
        <taxon>Metazoa</taxon>
        <taxon>Chordata</taxon>
        <taxon>Craniata</taxon>
        <taxon>Vertebrata</taxon>
        <taxon>Euteleostomi</taxon>
        <taxon>Actinopterygii</taxon>
        <taxon>Neopterygii</taxon>
        <taxon>Teleostei</taxon>
        <taxon>Anguilliformes</taxon>
        <taxon>Anguillidae</taxon>
        <taxon>Anguilla</taxon>
    </lineage>
</organism>
<proteinExistence type="predicted"/>
<reference evidence="1" key="1">
    <citation type="submission" date="2014-11" db="EMBL/GenBank/DDBJ databases">
        <authorList>
            <person name="Amaro Gonzalez C."/>
        </authorList>
    </citation>
    <scope>NUCLEOTIDE SEQUENCE</scope>
</reference>
<dbReference type="AlphaFoldDB" id="A0A0E9T3Q9"/>
<sequence>MPVHVFAVGGWQTQTS</sequence>
<reference evidence="1" key="2">
    <citation type="journal article" date="2015" name="Fish Shellfish Immunol.">
        <title>Early steps in the European eel (Anguilla anguilla)-Vibrio vulnificus interaction in the gills: Role of the RtxA13 toxin.</title>
        <authorList>
            <person name="Callol A."/>
            <person name="Pajuelo D."/>
            <person name="Ebbesson L."/>
            <person name="Teles M."/>
            <person name="MacKenzie S."/>
            <person name="Amaro C."/>
        </authorList>
    </citation>
    <scope>NUCLEOTIDE SEQUENCE</scope>
</reference>
<evidence type="ECO:0000313" key="1">
    <source>
        <dbReference type="EMBL" id="JAH47258.1"/>
    </source>
</evidence>
<dbReference type="EMBL" id="GBXM01061319">
    <property type="protein sequence ID" value="JAH47258.1"/>
    <property type="molecule type" value="Transcribed_RNA"/>
</dbReference>
<name>A0A0E9T3Q9_ANGAN</name>
<accession>A0A0E9T3Q9</accession>
<protein>
    <submittedName>
        <fullName evidence="1">Uncharacterized protein</fullName>
    </submittedName>
</protein>